<organism evidence="3 4">
    <name type="scientific">Candidatus Cellulosilyticum pullistercoris</name>
    <dbReference type="NCBI Taxonomy" id="2838521"/>
    <lineage>
        <taxon>Bacteria</taxon>
        <taxon>Bacillati</taxon>
        <taxon>Bacillota</taxon>
        <taxon>Clostridia</taxon>
        <taxon>Lachnospirales</taxon>
        <taxon>Cellulosilyticaceae</taxon>
        <taxon>Cellulosilyticum</taxon>
    </lineage>
</organism>
<proteinExistence type="predicted"/>
<sequence length="301" mass="32615">MKKITNFLKNHSFYLAIGVICIGALAAIFIMPNKDGNVKNEANPYAKNEITDATDLSELPKEGVIIVDEDDLDQTDATSEITGEEELSEPVINEENAEVEKSAITSENNTDDVTAEVTPETFDSTTASITSEPFFADGDTFAWPVEGSVVVPYTDESTKHWFSESLNQTMRTFGICISAEEGTEVKAIAKGTVTEIVEDSSTYLDSSMPYVGKLMVIDHGNGYVSMYGFQNGTVNEDLVGQVVNTGDVLGTVGSPKGAFISLGDNIYLQVMHNDKVINPLNYLDLSDQAVKEDSVDIGFAE</sequence>
<comment type="caution">
    <text evidence="3">The sequence shown here is derived from an EMBL/GenBank/DDBJ whole genome shotgun (WGS) entry which is preliminary data.</text>
</comment>
<dbReference type="AlphaFoldDB" id="A0A9E2NME1"/>
<protein>
    <submittedName>
        <fullName evidence="3">Peptidoglycan DD-metalloendopeptidase family protein</fullName>
    </submittedName>
</protein>
<dbReference type="InterPro" id="IPR016047">
    <property type="entry name" value="M23ase_b-sheet_dom"/>
</dbReference>
<keyword evidence="1" id="KW-1133">Transmembrane helix</keyword>
<evidence type="ECO:0000259" key="2">
    <source>
        <dbReference type="Pfam" id="PF01551"/>
    </source>
</evidence>
<gene>
    <name evidence="3" type="ORF">H9872_10850</name>
</gene>
<reference evidence="3" key="2">
    <citation type="submission" date="2021-04" db="EMBL/GenBank/DDBJ databases">
        <authorList>
            <person name="Gilroy R."/>
        </authorList>
    </citation>
    <scope>NUCLEOTIDE SEQUENCE</scope>
    <source>
        <strain evidence="3">B5-657</strain>
    </source>
</reference>
<keyword evidence="1" id="KW-0812">Transmembrane</keyword>
<dbReference type="SUPFAM" id="SSF51261">
    <property type="entry name" value="Duplicated hybrid motif"/>
    <property type="match status" value="1"/>
</dbReference>
<dbReference type="EMBL" id="JAHLFQ010000255">
    <property type="protein sequence ID" value="MBU3805235.1"/>
    <property type="molecule type" value="Genomic_DNA"/>
</dbReference>
<evidence type="ECO:0000313" key="3">
    <source>
        <dbReference type="EMBL" id="MBU3805235.1"/>
    </source>
</evidence>
<evidence type="ECO:0000313" key="4">
    <source>
        <dbReference type="Proteomes" id="UP000824229"/>
    </source>
</evidence>
<dbReference type="Proteomes" id="UP000824229">
    <property type="component" value="Unassembled WGS sequence"/>
</dbReference>
<accession>A0A9E2NME1</accession>
<dbReference type="InterPro" id="IPR011055">
    <property type="entry name" value="Dup_hybrid_motif"/>
</dbReference>
<evidence type="ECO:0000256" key="1">
    <source>
        <dbReference type="SAM" id="Phobius"/>
    </source>
</evidence>
<name>A0A9E2NME1_9FIRM</name>
<dbReference type="Gene3D" id="2.70.70.10">
    <property type="entry name" value="Glucose Permease (Domain IIA)"/>
    <property type="match status" value="1"/>
</dbReference>
<keyword evidence="1" id="KW-0472">Membrane</keyword>
<dbReference type="InterPro" id="IPR050570">
    <property type="entry name" value="Cell_wall_metabolism_enzyme"/>
</dbReference>
<dbReference type="GO" id="GO:0004222">
    <property type="term" value="F:metalloendopeptidase activity"/>
    <property type="evidence" value="ECO:0007669"/>
    <property type="project" value="TreeGrafter"/>
</dbReference>
<dbReference type="CDD" id="cd12797">
    <property type="entry name" value="M23_peptidase"/>
    <property type="match status" value="1"/>
</dbReference>
<dbReference type="PANTHER" id="PTHR21666:SF270">
    <property type="entry name" value="MUREIN HYDROLASE ACTIVATOR ENVC"/>
    <property type="match status" value="1"/>
</dbReference>
<dbReference type="PANTHER" id="PTHR21666">
    <property type="entry name" value="PEPTIDASE-RELATED"/>
    <property type="match status" value="1"/>
</dbReference>
<dbReference type="Pfam" id="PF01551">
    <property type="entry name" value="Peptidase_M23"/>
    <property type="match status" value="1"/>
</dbReference>
<reference evidence="3" key="1">
    <citation type="journal article" date="2021" name="PeerJ">
        <title>Extensive microbial diversity within the chicken gut microbiome revealed by metagenomics and culture.</title>
        <authorList>
            <person name="Gilroy R."/>
            <person name="Ravi A."/>
            <person name="Getino M."/>
            <person name="Pursley I."/>
            <person name="Horton D.L."/>
            <person name="Alikhan N.F."/>
            <person name="Baker D."/>
            <person name="Gharbi K."/>
            <person name="Hall N."/>
            <person name="Watson M."/>
            <person name="Adriaenssens E.M."/>
            <person name="Foster-Nyarko E."/>
            <person name="Jarju S."/>
            <person name="Secka A."/>
            <person name="Antonio M."/>
            <person name="Oren A."/>
            <person name="Chaudhuri R.R."/>
            <person name="La Ragione R."/>
            <person name="Hildebrand F."/>
            <person name="Pallen M.J."/>
        </authorList>
    </citation>
    <scope>NUCLEOTIDE SEQUENCE</scope>
    <source>
        <strain evidence="3">B5-657</strain>
    </source>
</reference>
<feature type="domain" description="M23ase beta-sheet core" evidence="2">
    <location>
        <begin position="174"/>
        <end position="279"/>
    </location>
</feature>
<feature type="transmembrane region" description="Helical" evidence="1">
    <location>
        <begin position="12"/>
        <end position="31"/>
    </location>
</feature>